<reference evidence="1" key="1">
    <citation type="submission" date="2019-05" db="EMBL/GenBank/DDBJ databases">
        <authorList>
            <person name="Piombo E."/>
        </authorList>
    </citation>
    <scope>NUCLEOTIDE SEQUENCE</scope>
    <source>
        <strain evidence="1">C2S</strain>
    </source>
</reference>
<comment type="caution">
    <text evidence="1">The sequence shown here is derived from an EMBL/GenBank/DDBJ whole genome shotgun (WGS) entry which is preliminary data.</text>
</comment>
<protein>
    <submittedName>
        <fullName evidence="1">Uncharacterized protein</fullName>
    </submittedName>
</protein>
<accession>A0A5Q3DIC5</accession>
<name>A0A5Q3DIC5_FUSFU</name>
<gene>
    <name evidence="1" type="ORF">C2S_1877</name>
</gene>
<evidence type="ECO:0000313" key="2">
    <source>
        <dbReference type="Proteomes" id="UP000760494"/>
    </source>
</evidence>
<dbReference type="AlphaFoldDB" id="A0A5Q3DIC5"/>
<organism evidence="1 2">
    <name type="scientific">Fusarium fujikuroi</name>
    <name type="common">Bakanae and foot rot disease fungus</name>
    <name type="synonym">Gibberella fujikuroi</name>
    <dbReference type="NCBI Taxonomy" id="5127"/>
    <lineage>
        <taxon>Eukaryota</taxon>
        <taxon>Fungi</taxon>
        <taxon>Dikarya</taxon>
        <taxon>Ascomycota</taxon>
        <taxon>Pezizomycotina</taxon>
        <taxon>Sordariomycetes</taxon>
        <taxon>Hypocreomycetidae</taxon>
        <taxon>Hypocreales</taxon>
        <taxon>Nectriaceae</taxon>
        <taxon>Fusarium</taxon>
        <taxon>Fusarium fujikuroi species complex</taxon>
    </lineage>
</organism>
<evidence type="ECO:0000313" key="1">
    <source>
        <dbReference type="EMBL" id="VTT74691.1"/>
    </source>
</evidence>
<dbReference type="EMBL" id="CABFJX010000374">
    <property type="protein sequence ID" value="VTT74691.1"/>
    <property type="molecule type" value="Genomic_DNA"/>
</dbReference>
<dbReference type="Proteomes" id="UP000760494">
    <property type="component" value="Unassembled WGS sequence"/>
</dbReference>
<sequence>MSDAGIMHPVEELFLDISIHEVLTQTMVTFVEPWKTIYIDSIRERRYGDAIWARYCIEGGVEDGLIIGQGPNPDIAVLDQIREDAVEAKTNEPGLYTEALELYRMTSSTDGHPEAIVDVTTDENIAKRATFKINCDRANYLVSQSDCQQLIHNMLKSKINIGDTRLAAIHGGCRLRVGPYRSAPDVTYNTAHAVAILIEEKCVRRIGCCQFVSGSSPKNGGHRKVCLSSKRSGCR</sequence>
<proteinExistence type="predicted"/>